<dbReference type="Gene3D" id="3.10.129.10">
    <property type="entry name" value="Hotdog Thioesterase"/>
    <property type="match status" value="1"/>
</dbReference>
<comment type="similarity">
    <text evidence="1">Belongs to the 4-hydroxybenzoyl-CoA thioesterase family.</text>
</comment>
<evidence type="ECO:0000313" key="5">
    <source>
        <dbReference type="Proteomes" id="UP000176050"/>
    </source>
</evidence>
<evidence type="ECO:0000313" key="4">
    <source>
        <dbReference type="EMBL" id="AOW20422.1"/>
    </source>
</evidence>
<dbReference type="Pfam" id="PF01643">
    <property type="entry name" value="Acyl-ACP_TE"/>
    <property type="match status" value="1"/>
</dbReference>
<proteinExistence type="inferred from homology"/>
<gene>
    <name evidence="4" type="ORF">LPB138_06930</name>
</gene>
<dbReference type="InterPro" id="IPR050563">
    <property type="entry name" value="4-hydroxybenzoyl-CoA_TE"/>
</dbReference>
<dbReference type="InterPro" id="IPR029069">
    <property type="entry name" value="HotDog_dom_sf"/>
</dbReference>
<dbReference type="SUPFAM" id="SSF54637">
    <property type="entry name" value="Thioesterase/thiol ester dehydrase-isomerase"/>
    <property type="match status" value="1"/>
</dbReference>
<dbReference type="AlphaFoldDB" id="A0A1D8P782"/>
<name>A0A1D8P782_9FLAO</name>
<dbReference type="PANTHER" id="PTHR31793:SF27">
    <property type="entry name" value="NOVEL THIOESTERASE SUPERFAMILY DOMAIN AND SAPOSIN A-TYPE DOMAIN CONTAINING PROTEIN (0610012H03RIK)"/>
    <property type="match status" value="1"/>
</dbReference>
<dbReference type="EMBL" id="CP017478">
    <property type="protein sequence ID" value="AOW20422.1"/>
    <property type="molecule type" value="Genomic_DNA"/>
</dbReference>
<evidence type="ECO:0000259" key="3">
    <source>
        <dbReference type="Pfam" id="PF01643"/>
    </source>
</evidence>
<sequence length="131" mass="15256">MVNEPKSYKKSFKVKASEIDALNHVNNVVYLQWVNDISEKHWEVLSNEDLNKKYFWVVVRHEIDYVGQAFLDDKITVKTFIGESKGVKSIRHVEIFKGESLLVKVKSTWCLIDAKTFKPTRINEEVLSVLN</sequence>
<keyword evidence="5" id="KW-1185">Reference proteome</keyword>
<protein>
    <submittedName>
        <fullName evidence="4">Thioesterase</fullName>
    </submittedName>
</protein>
<dbReference type="Proteomes" id="UP000176050">
    <property type="component" value="Chromosome"/>
</dbReference>
<reference evidence="4 5" key="1">
    <citation type="submission" date="2016-10" db="EMBL/GenBank/DDBJ databases">
        <title>Lutibacter sp. LPB0138, isolated from marine gastropod.</title>
        <authorList>
            <person name="Kim E."/>
            <person name="Yi H."/>
        </authorList>
    </citation>
    <scope>NUCLEOTIDE SEQUENCE [LARGE SCALE GENOMIC DNA]</scope>
    <source>
        <strain evidence="4 5">LPB0138</strain>
    </source>
</reference>
<accession>A0A1D8P782</accession>
<keyword evidence="2" id="KW-0378">Hydrolase</keyword>
<dbReference type="KEGG" id="lul:LPB138_06930"/>
<dbReference type="OrthoDB" id="9801517at2"/>
<evidence type="ECO:0000256" key="2">
    <source>
        <dbReference type="ARBA" id="ARBA00022801"/>
    </source>
</evidence>
<dbReference type="GO" id="GO:0047617">
    <property type="term" value="F:fatty acyl-CoA hydrolase activity"/>
    <property type="evidence" value="ECO:0007669"/>
    <property type="project" value="TreeGrafter"/>
</dbReference>
<dbReference type="PANTHER" id="PTHR31793">
    <property type="entry name" value="4-HYDROXYBENZOYL-COA THIOESTERASE FAMILY MEMBER"/>
    <property type="match status" value="1"/>
</dbReference>
<feature type="domain" description="Acyl-ACP thioesterase N-terminal hotdog" evidence="3">
    <location>
        <begin position="6"/>
        <end position="128"/>
    </location>
</feature>
<dbReference type="GO" id="GO:0006633">
    <property type="term" value="P:fatty acid biosynthetic process"/>
    <property type="evidence" value="ECO:0007669"/>
    <property type="project" value="InterPro"/>
</dbReference>
<dbReference type="InterPro" id="IPR002864">
    <property type="entry name" value="Acyl-ACP_thioesterase_NHD"/>
</dbReference>
<dbReference type="CDD" id="cd00586">
    <property type="entry name" value="4HBT"/>
    <property type="match status" value="1"/>
</dbReference>
<dbReference type="STRING" id="1850246.LPB138_06930"/>
<dbReference type="RefSeq" id="WP_070236565.1">
    <property type="nucleotide sequence ID" value="NZ_CP017478.1"/>
</dbReference>
<organism evidence="4 5">
    <name type="scientific">Urechidicola croceus</name>
    <dbReference type="NCBI Taxonomy" id="1850246"/>
    <lineage>
        <taxon>Bacteria</taxon>
        <taxon>Pseudomonadati</taxon>
        <taxon>Bacteroidota</taxon>
        <taxon>Flavobacteriia</taxon>
        <taxon>Flavobacteriales</taxon>
        <taxon>Flavobacteriaceae</taxon>
        <taxon>Urechidicola</taxon>
    </lineage>
</organism>
<evidence type="ECO:0000256" key="1">
    <source>
        <dbReference type="ARBA" id="ARBA00005953"/>
    </source>
</evidence>